<name>A0A4P9ZXA2_9FUNG</name>
<evidence type="ECO:0000256" key="2">
    <source>
        <dbReference type="ARBA" id="ARBA00005954"/>
    </source>
</evidence>
<evidence type="ECO:0000313" key="8">
    <source>
        <dbReference type="EMBL" id="RKP38325.1"/>
    </source>
</evidence>
<feature type="non-terminal residue" evidence="8">
    <location>
        <position position="90"/>
    </location>
</feature>
<evidence type="ECO:0000256" key="6">
    <source>
        <dbReference type="ARBA" id="ARBA00023242"/>
    </source>
</evidence>
<dbReference type="STRING" id="215637.A0A4P9ZXA2"/>
<feature type="domain" description="CWF21" evidence="7">
    <location>
        <begin position="46"/>
        <end position="90"/>
    </location>
</feature>
<evidence type="ECO:0000259" key="7">
    <source>
        <dbReference type="SMART" id="SM01115"/>
    </source>
</evidence>
<dbReference type="Pfam" id="PF08312">
    <property type="entry name" value="cwf21"/>
    <property type="match status" value="1"/>
</dbReference>
<gene>
    <name evidence="8" type="ORF">BJ085DRAFT_10161</name>
</gene>
<dbReference type="SMART" id="SM01115">
    <property type="entry name" value="cwf21"/>
    <property type="match status" value="1"/>
</dbReference>
<dbReference type="GO" id="GO:0006397">
    <property type="term" value="P:mRNA processing"/>
    <property type="evidence" value="ECO:0007669"/>
    <property type="project" value="UniProtKB-KW"/>
</dbReference>
<protein>
    <submittedName>
        <fullName evidence="8">Cwf21 domain-containing protein</fullName>
    </submittedName>
</protein>
<dbReference type="PANTHER" id="PTHR36562:SF5">
    <property type="entry name" value="SERINE_ARGININE REPETITIVE MATRIX 2"/>
    <property type="match status" value="1"/>
</dbReference>
<accession>A0A4P9ZXA2</accession>
<dbReference type="InterPro" id="IPR051372">
    <property type="entry name" value="CWC21"/>
</dbReference>
<keyword evidence="3" id="KW-0507">mRNA processing</keyword>
<organism evidence="8 9">
    <name type="scientific">Dimargaris cristalligena</name>
    <dbReference type="NCBI Taxonomy" id="215637"/>
    <lineage>
        <taxon>Eukaryota</taxon>
        <taxon>Fungi</taxon>
        <taxon>Fungi incertae sedis</taxon>
        <taxon>Zoopagomycota</taxon>
        <taxon>Kickxellomycotina</taxon>
        <taxon>Dimargaritomycetes</taxon>
        <taxon>Dimargaritales</taxon>
        <taxon>Dimargaritaceae</taxon>
        <taxon>Dimargaris</taxon>
    </lineage>
</organism>
<dbReference type="CDD" id="cd21372">
    <property type="entry name" value="cwf21_CWC21-like"/>
    <property type="match status" value="1"/>
</dbReference>
<dbReference type="GO" id="GO:0008380">
    <property type="term" value="P:RNA splicing"/>
    <property type="evidence" value="ECO:0007669"/>
    <property type="project" value="UniProtKB-KW"/>
</dbReference>
<reference evidence="9" key="1">
    <citation type="journal article" date="2018" name="Nat. Microbiol.">
        <title>Leveraging single-cell genomics to expand the fungal tree of life.</title>
        <authorList>
            <person name="Ahrendt S.R."/>
            <person name="Quandt C.A."/>
            <person name="Ciobanu D."/>
            <person name="Clum A."/>
            <person name="Salamov A."/>
            <person name="Andreopoulos B."/>
            <person name="Cheng J.F."/>
            <person name="Woyke T."/>
            <person name="Pelin A."/>
            <person name="Henrissat B."/>
            <person name="Reynolds N.K."/>
            <person name="Benny G.L."/>
            <person name="Smith M.E."/>
            <person name="James T.Y."/>
            <person name="Grigoriev I.V."/>
        </authorList>
    </citation>
    <scope>NUCLEOTIDE SEQUENCE [LARGE SCALE GENOMIC DNA]</scope>
    <source>
        <strain evidence="9">RSA 468</strain>
    </source>
</reference>
<evidence type="ECO:0000256" key="4">
    <source>
        <dbReference type="ARBA" id="ARBA00022728"/>
    </source>
</evidence>
<dbReference type="PANTHER" id="PTHR36562">
    <property type="entry name" value="SERINE/ARGININE REPETITIVE MATRIX 2"/>
    <property type="match status" value="1"/>
</dbReference>
<dbReference type="EMBL" id="ML002380">
    <property type="protein sequence ID" value="RKP38325.1"/>
    <property type="molecule type" value="Genomic_DNA"/>
</dbReference>
<keyword evidence="5" id="KW-0508">mRNA splicing</keyword>
<comment type="subcellular location">
    <subcellularLocation>
        <location evidence="1">Nucleus</location>
    </subcellularLocation>
</comment>
<keyword evidence="4" id="KW-0747">Spliceosome</keyword>
<dbReference type="Gene3D" id="6.10.140.420">
    <property type="match status" value="1"/>
</dbReference>
<evidence type="ECO:0000313" key="9">
    <source>
        <dbReference type="Proteomes" id="UP000268162"/>
    </source>
</evidence>
<keyword evidence="6" id="KW-0539">Nucleus</keyword>
<evidence type="ECO:0000256" key="5">
    <source>
        <dbReference type="ARBA" id="ARBA00023187"/>
    </source>
</evidence>
<sequence length="90" mass="10212">MYNGIGLGTARGSGTNGFVVRNLGHLKQRKDPIRPRERESVSAELKAHKRKRDIEVKCLELRDELEDDGVDEEAIEMQVDALRKKLLAKL</sequence>
<proteinExistence type="inferred from homology"/>
<dbReference type="InterPro" id="IPR013170">
    <property type="entry name" value="mRNA_splic_Cwf21_dom"/>
</dbReference>
<dbReference type="GO" id="GO:0005681">
    <property type="term" value="C:spliceosomal complex"/>
    <property type="evidence" value="ECO:0007669"/>
    <property type="project" value="UniProtKB-KW"/>
</dbReference>
<evidence type="ECO:0000256" key="1">
    <source>
        <dbReference type="ARBA" id="ARBA00004123"/>
    </source>
</evidence>
<dbReference type="Proteomes" id="UP000268162">
    <property type="component" value="Unassembled WGS sequence"/>
</dbReference>
<keyword evidence="9" id="KW-1185">Reference proteome</keyword>
<dbReference type="AlphaFoldDB" id="A0A4P9ZXA2"/>
<evidence type="ECO:0000256" key="3">
    <source>
        <dbReference type="ARBA" id="ARBA00022664"/>
    </source>
</evidence>
<comment type="similarity">
    <text evidence="2">Belongs to the CWC21 family.</text>
</comment>